<keyword evidence="2" id="KW-0472">Membrane</keyword>
<feature type="transmembrane region" description="Helical" evidence="2">
    <location>
        <begin position="186"/>
        <end position="206"/>
    </location>
</feature>
<dbReference type="InterPro" id="IPR009663">
    <property type="entry name" value="PAP_PilO"/>
</dbReference>
<reference evidence="3 4" key="1">
    <citation type="submission" date="2018-01" db="EMBL/GenBank/DDBJ databases">
        <title>Successful Treatment of Persistent Burkholderia cepacia Bacteremia with Ceftazidime-Avibactam.</title>
        <authorList>
            <person name="Tamma P."/>
            <person name="Fan Y."/>
            <person name="Bergman Y."/>
            <person name="Sick-Samuels A."/>
            <person name="Hsu A."/>
            <person name="Timp W."/>
            <person name="Simner P."/>
        </authorList>
    </citation>
    <scope>NUCLEOTIDE SEQUENCE [LARGE SCALE GENOMIC DNA]</scope>
    <source>
        <strain evidence="3 4">170816</strain>
    </source>
</reference>
<dbReference type="RefSeq" id="WP_105750002.1">
    <property type="nucleotide sequence ID" value="NZ_PQVP01000006.1"/>
</dbReference>
<evidence type="ECO:0008006" key="5">
    <source>
        <dbReference type="Google" id="ProtNLM"/>
    </source>
</evidence>
<feature type="region of interest" description="Disordered" evidence="1">
    <location>
        <begin position="377"/>
        <end position="400"/>
    </location>
</feature>
<comment type="caution">
    <text evidence="3">The sequence shown here is derived from an EMBL/GenBank/DDBJ whole genome shotgun (WGS) entry which is preliminary data.</text>
</comment>
<evidence type="ECO:0000256" key="2">
    <source>
        <dbReference type="SAM" id="Phobius"/>
    </source>
</evidence>
<dbReference type="Proteomes" id="UP000238655">
    <property type="component" value="Unassembled WGS sequence"/>
</dbReference>
<gene>
    <name evidence="3" type="ORF">C3743_40045</name>
</gene>
<protein>
    <recommendedName>
        <fullName evidence="5">Type IV pilus biosynthesis protein</fullName>
    </recommendedName>
</protein>
<name>A0A2S5DM60_9BURK</name>
<dbReference type="AlphaFoldDB" id="A0A2S5DM60"/>
<dbReference type="EMBL" id="PQVP01000006">
    <property type="protein sequence ID" value="POZ80173.1"/>
    <property type="molecule type" value="Genomic_DNA"/>
</dbReference>
<evidence type="ECO:0000313" key="3">
    <source>
        <dbReference type="EMBL" id="POZ80173.1"/>
    </source>
</evidence>
<dbReference type="Pfam" id="PF06864">
    <property type="entry name" value="PAP_PilO"/>
    <property type="match status" value="1"/>
</dbReference>
<organism evidence="3 4">
    <name type="scientific">Burkholderia contaminans</name>
    <dbReference type="NCBI Taxonomy" id="488447"/>
    <lineage>
        <taxon>Bacteria</taxon>
        <taxon>Pseudomonadati</taxon>
        <taxon>Pseudomonadota</taxon>
        <taxon>Betaproteobacteria</taxon>
        <taxon>Burkholderiales</taxon>
        <taxon>Burkholderiaceae</taxon>
        <taxon>Burkholderia</taxon>
        <taxon>Burkholderia cepacia complex</taxon>
    </lineage>
</organism>
<evidence type="ECO:0000256" key="1">
    <source>
        <dbReference type="SAM" id="MobiDB-lite"/>
    </source>
</evidence>
<accession>A0A2S5DM60</accession>
<keyword evidence="2" id="KW-0812">Transmembrane</keyword>
<sequence length="455" mass="49876">MNDRSFSGGGGSRVTITAINGKEFVSGLLWEMLQRPRHYMSDARDFGKRHGMDIVAVRKAAMLLQAGFVAKNQGALKGMYSMAAALSGILGDSWIGAFSLGDGRYVFVAVHAKVIIPGCDFVGFREEVEEKLRTVYTYHAKEWEEVYAPADFEFGNRELDLAQVLAPASLESAYMLKPLRFAVKEVALYSGVGIALIGAIVGGLVWHNGQEKKKALEAARAEIQRQAELAKLNAHTKKLQTQKALEHPWAKQLAATEFVEACKRAIAAADHTGPLQAYLGSWLLDDIECDGSRLVLKYNWQGSSTIEEFRALAQRHLGQTPTFNDAGTVGTVVEPMQVTYSGDDKLVPYEAVRQAFQSHFDALHVFDAPVALTEVKAPQPSQPPQLPGAPGSQVPAPPQPDWRTFSFNMSTGFDPSMLFEKFNLPGLRVTNLTMTLKVSDAQPINWTIAGSLYAK</sequence>
<proteinExistence type="predicted"/>
<keyword evidence="2" id="KW-1133">Transmembrane helix</keyword>
<evidence type="ECO:0000313" key="4">
    <source>
        <dbReference type="Proteomes" id="UP000238655"/>
    </source>
</evidence>